<evidence type="ECO:0000313" key="8">
    <source>
        <dbReference type="EMBL" id="GIJ27884.1"/>
    </source>
</evidence>
<evidence type="ECO:0000256" key="3">
    <source>
        <dbReference type="ARBA" id="ARBA00022692"/>
    </source>
</evidence>
<feature type="transmembrane region" description="Helical" evidence="6">
    <location>
        <begin position="203"/>
        <end position="226"/>
    </location>
</feature>
<comment type="subcellular location">
    <subcellularLocation>
        <location evidence="1">Cell membrane</location>
        <topology evidence="1">Multi-pass membrane protein</topology>
    </subcellularLocation>
</comment>
<dbReference type="Pfam" id="PF07690">
    <property type="entry name" value="MFS_1"/>
    <property type="match status" value="1"/>
</dbReference>
<dbReference type="InterPro" id="IPR020846">
    <property type="entry name" value="MFS_dom"/>
</dbReference>
<dbReference type="Proteomes" id="UP000653076">
    <property type="component" value="Unassembled WGS sequence"/>
</dbReference>
<feature type="transmembrane region" description="Helical" evidence="6">
    <location>
        <begin position="321"/>
        <end position="342"/>
    </location>
</feature>
<evidence type="ECO:0000256" key="4">
    <source>
        <dbReference type="ARBA" id="ARBA00022989"/>
    </source>
</evidence>
<evidence type="ECO:0000256" key="5">
    <source>
        <dbReference type="ARBA" id="ARBA00023136"/>
    </source>
</evidence>
<keyword evidence="9" id="KW-1185">Reference proteome</keyword>
<feature type="transmembrane region" description="Helical" evidence="6">
    <location>
        <begin position="42"/>
        <end position="62"/>
    </location>
</feature>
<keyword evidence="4 6" id="KW-1133">Transmembrane helix</keyword>
<evidence type="ECO:0000259" key="7">
    <source>
        <dbReference type="PROSITE" id="PS50850"/>
    </source>
</evidence>
<evidence type="ECO:0000256" key="1">
    <source>
        <dbReference type="ARBA" id="ARBA00004651"/>
    </source>
</evidence>
<dbReference type="InterPro" id="IPR036259">
    <property type="entry name" value="MFS_trans_sf"/>
</dbReference>
<proteinExistence type="predicted"/>
<feature type="transmembrane region" description="Helical" evidence="6">
    <location>
        <begin position="69"/>
        <end position="88"/>
    </location>
</feature>
<dbReference type="Gene3D" id="1.20.1250.20">
    <property type="entry name" value="MFS general substrate transporter like domains"/>
    <property type="match status" value="1"/>
</dbReference>
<keyword evidence="5 6" id="KW-0472">Membrane</keyword>
<evidence type="ECO:0000256" key="6">
    <source>
        <dbReference type="SAM" id="Phobius"/>
    </source>
</evidence>
<feature type="transmembrane region" description="Helical" evidence="6">
    <location>
        <begin position="94"/>
        <end position="116"/>
    </location>
</feature>
<name>A0ABQ4JCI9_9ACTN</name>
<sequence>MPLPLFALMLCVFSVGTAESVIAGILPQIAGDLGVSVPAVGLLVSGYALTVVVGGPFVTLLTGRIPRKTLVVGLIGVFVLGNLIAAVADDYSMLLLGRVVSALAHCTMFAVCIVIANGLVGAGRQGSAVARVALGLNLATVAGVPIGTVLGQEFGWRSTFWAVLLMSVVSALLVVLFVPAVPGPSSAGAIGELAVLRDRRVRLAIMMTVFASAGAFAAYTFIAPLLTEVGGFGPVALTVLLFVFGGGSIVGNLVGGRLVDRALLPALVSTVAALTLSLLFLAVAASVRPLAALAVLLFGASYFSIIPALQARIMTAAGARAPTLALAVNISAFNIGIGGGAWLGGRVIDAGLGYRVVVLVGAAVVVVSVFIAIRELMAARNRDTSPVARKTELV</sequence>
<reference evidence="8 9" key="1">
    <citation type="submission" date="2021-01" db="EMBL/GenBank/DDBJ databases">
        <title>Whole genome shotgun sequence of Verrucosispora qiuiae NBRC 106684.</title>
        <authorList>
            <person name="Komaki H."/>
            <person name="Tamura T."/>
        </authorList>
    </citation>
    <scope>NUCLEOTIDE SEQUENCE [LARGE SCALE GENOMIC DNA]</scope>
    <source>
        <strain evidence="8 9">NBRC 106684</strain>
    </source>
</reference>
<feature type="transmembrane region" description="Helical" evidence="6">
    <location>
        <begin position="232"/>
        <end position="255"/>
    </location>
</feature>
<dbReference type="EMBL" id="BOPC01000038">
    <property type="protein sequence ID" value="GIJ27884.1"/>
    <property type="molecule type" value="Genomic_DNA"/>
</dbReference>
<organism evidence="8 9">
    <name type="scientific">Micromonospora qiuiae</name>
    <dbReference type="NCBI Taxonomy" id="502268"/>
    <lineage>
        <taxon>Bacteria</taxon>
        <taxon>Bacillati</taxon>
        <taxon>Actinomycetota</taxon>
        <taxon>Actinomycetes</taxon>
        <taxon>Micromonosporales</taxon>
        <taxon>Micromonosporaceae</taxon>
        <taxon>Micromonospora</taxon>
    </lineage>
</organism>
<feature type="transmembrane region" description="Helical" evidence="6">
    <location>
        <begin position="290"/>
        <end position="309"/>
    </location>
</feature>
<keyword evidence="2" id="KW-1003">Cell membrane</keyword>
<protein>
    <submittedName>
        <fullName evidence="8">MFS transporter</fullName>
    </submittedName>
</protein>
<dbReference type="RefSeq" id="WP_204035432.1">
    <property type="nucleotide sequence ID" value="NZ_BOPC01000038.1"/>
</dbReference>
<accession>A0ABQ4JCI9</accession>
<dbReference type="InterPro" id="IPR050189">
    <property type="entry name" value="MFS_Efflux_Transporters"/>
</dbReference>
<feature type="transmembrane region" description="Helical" evidence="6">
    <location>
        <begin position="128"/>
        <end position="148"/>
    </location>
</feature>
<dbReference type="PROSITE" id="PS50850">
    <property type="entry name" value="MFS"/>
    <property type="match status" value="1"/>
</dbReference>
<dbReference type="InterPro" id="IPR011701">
    <property type="entry name" value="MFS"/>
</dbReference>
<dbReference type="PANTHER" id="PTHR43124:SF3">
    <property type="entry name" value="CHLORAMPHENICOL EFFLUX PUMP RV0191"/>
    <property type="match status" value="1"/>
</dbReference>
<feature type="transmembrane region" description="Helical" evidence="6">
    <location>
        <begin position="160"/>
        <end position="182"/>
    </location>
</feature>
<dbReference type="PANTHER" id="PTHR43124">
    <property type="entry name" value="PURINE EFFLUX PUMP PBUE"/>
    <property type="match status" value="1"/>
</dbReference>
<feature type="transmembrane region" description="Helical" evidence="6">
    <location>
        <begin position="262"/>
        <end position="284"/>
    </location>
</feature>
<dbReference type="SUPFAM" id="SSF103473">
    <property type="entry name" value="MFS general substrate transporter"/>
    <property type="match status" value="1"/>
</dbReference>
<gene>
    <name evidence="8" type="primary">araJ_2</name>
    <name evidence="8" type="ORF">Vqi01_30460</name>
</gene>
<dbReference type="CDD" id="cd17324">
    <property type="entry name" value="MFS_NepI_like"/>
    <property type="match status" value="1"/>
</dbReference>
<feature type="domain" description="Major facilitator superfamily (MFS) profile" evidence="7">
    <location>
        <begin position="4"/>
        <end position="380"/>
    </location>
</feature>
<evidence type="ECO:0000256" key="2">
    <source>
        <dbReference type="ARBA" id="ARBA00022475"/>
    </source>
</evidence>
<feature type="transmembrane region" description="Helical" evidence="6">
    <location>
        <begin position="354"/>
        <end position="373"/>
    </location>
</feature>
<comment type="caution">
    <text evidence="8">The sequence shown here is derived from an EMBL/GenBank/DDBJ whole genome shotgun (WGS) entry which is preliminary data.</text>
</comment>
<keyword evidence="3 6" id="KW-0812">Transmembrane</keyword>
<evidence type="ECO:0000313" key="9">
    <source>
        <dbReference type="Proteomes" id="UP000653076"/>
    </source>
</evidence>